<keyword evidence="4" id="KW-0804">Transcription</keyword>
<dbReference type="Gene3D" id="3.40.50.2300">
    <property type="match status" value="1"/>
</dbReference>
<dbReference type="PANTHER" id="PTHR48111:SF4">
    <property type="entry name" value="DNA-BINDING DUAL TRANSCRIPTIONAL REGULATOR OMPR"/>
    <property type="match status" value="1"/>
</dbReference>
<evidence type="ECO:0000259" key="6">
    <source>
        <dbReference type="PROSITE" id="PS50110"/>
    </source>
</evidence>
<gene>
    <name evidence="7" type="ORF">OWR29_41255</name>
</gene>
<keyword evidence="8" id="KW-1185">Reference proteome</keyword>
<evidence type="ECO:0000313" key="8">
    <source>
        <dbReference type="Proteomes" id="UP001151002"/>
    </source>
</evidence>
<accession>A0ABT4BD73</accession>
<evidence type="ECO:0000256" key="1">
    <source>
        <dbReference type="ARBA" id="ARBA00022553"/>
    </source>
</evidence>
<evidence type="ECO:0000256" key="4">
    <source>
        <dbReference type="ARBA" id="ARBA00023163"/>
    </source>
</evidence>
<keyword evidence="2" id="KW-0805">Transcription regulation</keyword>
<proteinExistence type="predicted"/>
<dbReference type="SMART" id="SM00448">
    <property type="entry name" value="REC"/>
    <property type="match status" value="1"/>
</dbReference>
<organism evidence="7 8">
    <name type="scientific">Paractinoplanes pyxinae</name>
    <dbReference type="NCBI Taxonomy" id="2997416"/>
    <lineage>
        <taxon>Bacteria</taxon>
        <taxon>Bacillati</taxon>
        <taxon>Actinomycetota</taxon>
        <taxon>Actinomycetes</taxon>
        <taxon>Micromonosporales</taxon>
        <taxon>Micromonosporaceae</taxon>
        <taxon>Paractinoplanes</taxon>
    </lineage>
</organism>
<dbReference type="SUPFAM" id="SSF52172">
    <property type="entry name" value="CheY-like"/>
    <property type="match status" value="1"/>
</dbReference>
<dbReference type="PROSITE" id="PS50110">
    <property type="entry name" value="RESPONSE_REGULATORY"/>
    <property type="match status" value="1"/>
</dbReference>
<dbReference type="InterPro" id="IPR039420">
    <property type="entry name" value="WalR-like"/>
</dbReference>
<name>A0ABT4BD73_9ACTN</name>
<dbReference type="InterPro" id="IPR001789">
    <property type="entry name" value="Sig_transdc_resp-reg_receiver"/>
</dbReference>
<evidence type="ECO:0000256" key="3">
    <source>
        <dbReference type="ARBA" id="ARBA00023125"/>
    </source>
</evidence>
<dbReference type="PANTHER" id="PTHR48111">
    <property type="entry name" value="REGULATOR OF RPOS"/>
    <property type="match status" value="1"/>
</dbReference>
<sequence>MVGAAAVSVVPAFVAPELGHPAPVADWCTDLAEPTILVADDDEAVRELVTHKLVAAGYRVVTADNGASALRMVVTEQPDMVILDVSMPGLDGLSVCYELHSSADTARIPVLMISGHGRKVDIDLGMTVGADDYLVKPVNPAELVQRVRWLLMANEDLPGAL</sequence>
<dbReference type="Pfam" id="PF00072">
    <property type="entry name" value="Response_reg"/>
    <property type="match status" value="1"/>
</dbReference>
<dbReference type="EMBL" id="JAPNTZ010000020">
    <property type="protein sequence ID" value="MCY1144464.1"/>
    <property type="molecule type" value="Genomic_DNA"/>
</dbReference>
<keyword evidence="1 5" id="KW-0597">Phosphoprotein</keyword>
<dbReference type="InterPro" id="IPR011006">
    <property type="entry name" value="CheY-like_superfamily"/>
</dbReference>
<evidence type="ECO:0000313" key="7">
    <source>
        <dbReference type="EMBL" id="MCY1144464.1"/>
    </source>
</evidence>
<reference evidence="7" key="1">
    <citation type="submission" date="2022-11" db="EMBL/GenBank/DDBJ databases">
        <authorList>
            <person name="Somphong A."/>
            <person name="Phongsopitanun W."/>
        </authorList>
    </citation>
    <scope>NUCLEOTIDE SEQUENCE</scope>
    <source>
        <strain evidence="7">Pm04-4</strain>
    </source>
</reference>
<evidence type="ECO:0000256" key="2">
    <source>
        <dbReference type="ARBA" id="ARBA00023015"/>
    </source>
</evidence>
<feature type="domain" description="Response regulatory" evidence="6">
    <location>
        <begin position="35"/>
        <end position="151"/>
    </location>
</feature>
<dbReference type="RefSeq" id="WP_267569047.1">
    <property type="nucleotide sequence ID" value="NZ_JAPNTZ010000020.1"/>
</dbReference>
<evidence type="ECO:0000256" key="5">
    <source>
        <dbReference type="PROSITE-ProRule" id="PRU00169"/>
    </source>
</evidence>
<feature type="modified residue" description="4-aspartylphosphate" evidence="5">
    <location>
        <position position="84"/>
    </location>
</feature>
<dbReference type="Proteomes" id="UP001151002">
    <property type="component" value="Unassembled WGS sequence"/>
</dbReference>
<comment type="caution">
    <text evidence="7">The sequence shown here is derived from an EMBL/GenBank/DDBJ whole genome shotgun (WGS) entry which is preliminary data.</text>
</comment>
<protein>
    <submittedName>
        <fullName evidence="7">Response regulator</fullName>
    </submittedName>
</protein>
<keyword evidence="3" id="KW-0238">DNA-binding</keyword>